<dbReference type="AlphaFoldDB" id="A0A839XV28"/>
<dbReference type="EMBL" id="JACIBU010000001">
    <property type="protein sequence ID" value="MBB3675490.1"/>
    <property type="molecule type" value="Genomic_DNA"/>
</dbReference>
<comment type="caution">
    <text evidence="1">The sequence shown here is derived from an EMBL/GenBank/DDBJ whole genome shotgun (WGS) entry which is preliminary data.</text>
</comment>
<dbReference type="Proteomes" id="UP000580718">
    <property type="component" value="Unassembled WGS sequence"/>
</dbReference>
<name>A0A839XV28_9ACTN</name>
<sequence>MFEDQKVELLPARTVMSSYGGRKSRGGFFYQVLVGGAGGAGGAGGNGGIAISPAVSVFGDATGGSANGGAGGAGGAGGSAG</sequence>
<accession>A0A839XV28</accession>
<proteinExistence type="predicted"/>
<dbReference type="RefSeq" id="WP_183513601.1">
    <property type="nucleotide sequence ID" value="NZ_JACIBU010000001.1"/>
</dbReference>
<protein>
    <submittedName>
        <fullName evidence="1">Uncharacterized protein</fullName>
    </submittedName>
</protein>
<evidence type="ECO:0000313" key="1">
    <source>
        <dbReference type="EMBL" id="MBB3675490.1"/>
    </source>
</evidence>
<gene>
    <name evidence="1" type="ORF">FHX36_001225</name>
</gene>
<organism evidence="1 2">
    <name type="scientific">Modestobacter versicolor</name>
    <dbReference type="NCBI Taxonomy" id="429133"/>
    <lineage>
        <taxon>Bacteria</taxon>
        <taxon>Bacillati</taxon>
        <taxon>Actinomycetota</taxon>
        <taxon>Actinomycetes</taxon>
        <taxon>Geodermatophilales</taxon>
        <taxon>Geodermatophilaceae</taxon>
        <taxon>Modestobacter</taxon>
    </lineage>
</organism>
<reference evidence="1 2" key="1">
    <citation type="submission" date="2020-08" db="EMBL/GenBank/DDBJ databases">
        <title>Sequencing the genomes of 1000 actinobacteria strains.</title>
        <authorList>
            <person name="Klenk H.-P."/>
        </authorList>
    </citation>
    <scope>NUCLEOTIDE SEQUENCE [LARGE SCALE GENOMIC DNA]</scope>
    <source>
        <strain evidence="1 2">DSM 16678</strain>
    </source>
</reference>
<evidence type="ECO:0000313" key="2">
    <source>
        <dbReference type="Proteomes" id="UP000580718"/>
    </source>
</evidence>